<sequence>MDLLILVTHPGAGPLFGPLARACNRAGIEWGAFFTGEGVRLLREPAVLDELGGAGRAVACLDSWRHCMGEDPCPVESGSQTDSSALAGRARRVVPL</sequence>
<protein>
    <submittedName>
        <fullName evidence="2">Uncharacterized protein</fullName>
    </submittedName>
</protein>
<dbReference type="Proteomes" id="UP000886251">
    <property type="component" value="Unassembled WGS sequence"/>
</dbReference>
<accession>A0A831RNJ9</accession>
<feature type="region of interest" description="Disordered" evidence="1">
    <location>
        <begin position="74"/>
        <end position="96"/>
    </location>
</feature>
<proteinExistence type="predicted"/>
<name>A0A831RNJ9_9GAMM</name>
<evidence type="ECO:0000313" key="2">
    <source>
        <dbReference type="EMBL" id="HEB96119.1"/>
    </source>
</evidence>
<dbReference type="EMBL" id="DRKP01000074">
    <property type="protein sequence ID" value="HEB96119.1"/>
    <property type="molecule type" value="Genomic_DNA"/>
</dbReference>
<dbReference type="AlphaFoldDB" id="A0A831RNJ9"/>
<reference evidence="2" key="1">
    <citation type="journal article" date="2020" name="mSystems">
        <title>Genome- and Community-Level Interaction Insights into Carbon Utilization and Element Cycling Functions of Hydrothermarchaeota in Hydrothermal Sediment.</title>
        <authorList>
            <person name="Zhou Z."/>
            <person name="Liu Y."/>
            <person name="Xu W."/>
            <person name="Pan J."/>
            <person name="Luo Z.H."/>
            <person name="Li M."/>
        </authorList>
    </citation>
    <scope>NUCLEOTIDE SEQUENCE [LARGE SCALE GENOMIC DNA]</scope>
    <source>
        <strain evidence="2">HyVt-443</strain>
    </source>
</reference>
<comment type="caution">
    <text evidence="2">The sequence shown here is derived from an EMBL/GenBank/DDBJ whole genome shotgun (WGS) entry which is preliminary data.</text>
</comment>
<organism evidence="2">
    <name type="scientific">Sedimenticola thiotaurini</name>
    <dbReference type="NCBI Taxonomy" id="1543721"/>
    <lineage>
        <taxon>Bacteria</taxon>
        <taxon>Pseudomonadati</taxon>
        <taxon>Pseudomonadota</taxon>
        <taxon>Gammaproteobacteria</taxon>
        <taxon>Chromatiales</taxon>
        <taxon>Sedimenticolaceae</taxon>
        <taxon>Sedimenticola</taxon>
    </lineage>
</organism>
<gene>
    <name evidence="2" type="ORF">ENI96_06790</name>
</gene>
<evidence type="ECO:0000256" key="1">
    <source>
        <dbReference type="SAM" id="MobiDB-lite"/>
    </source>
</evidence>